<dbReference type="PANTHER" id="PTHR33254:SF4">
    <property type="entry name" value="4-HYDROXY-4-METHYL-2-OXOGLUTARATE ALDOLASE 3-RELATED"/>
    <property type="match status" value="1"/>
</dbReference>
<dbReference type="InterPro" id="IPR036704">
    <property type="entry name" value="RraA/RraA-like_sf"/>
</dbReference>
<dbReference type="InterPro" id="IPR005493">
    <property type="entry name" value="RraA/RraA-like"/>
</dbReference>
<dbReference type="CDD" id="cd16841">
    <property type="entry name" value="RraA_family"/>
    <property type="match status" value="1"/>
</dbReference>
<dbReference type="PANTHER" id="PTHR33254">
    <property type="entry name" value="4-HYDROXY-4-METHYL-2-OXOGLUTARATE ALDOLASE 3-RELATED"/>
    <property type="match status" value="1"/>
</dbReference>
<proteinExistence type="predicted"/>
<evidence type="ECO:0000313" key="5">
    <source>
        <dbReference type="EMBL" id="MFC5571151.1"/>
    </source>
</evidence>
<evidence type="ECO:0000256" key="2">
    <source>
        <dbReference type="ARBA" id="ARBA00016549"/>
    </source>
</evidence>
<dbReference type="Gene3D" id="1.20.5.3070">
    <property type="match status" value="1"/>
</dbReference>
<accession>A0ABW0SR67</accession>
<protein>
    <recommendedName>
        <fullName evidence="2">Putative 4-hydroxy-4-methyl-2-oxoglutarate aldolase</fullName>
    </recommendedName>
    <alternativeName>
        <fullName evidence="3">Regulator of ribonuclease activity homolog</fullName>
    </alternativeName>
    <alternativeName>
        <fullName evidence="4">RraA-like protein</fullName>
    </alternativeName>
</protein>
<evidence type="ECO:0000256" key="4">
    <source>
        <dbReference type="ARBA" id="ARBA00030169"/>
    </source>
</evidence>
<evidence type="ECO:0000256" key="3">
    <source>
        <dbReference type="ARBA" id="ARBA00029596"/>
    </source>
</evidence>
<dbReference type="RefSeq" id="WP_386755734.1">
    <property type="nucleotide sequence ID" value="NZ_JBHSNM010000006.1"/>
</dbReference>
<dbReference type="Gene3D" id="3.50.30.40">
    <property type="entry name" value="Ribonuclease E inhibitor RraA/RraA-like"/>
    <property type="match status" value="1"/>
</dbReference>
<dbReference type="EMBL" id="JBHSNM010000006">
    <property type="protein sequence ID" value="MFC5571151.1"/>
    <property type="molecule type" value="Genomic_DNA"/>
</dbReference>
<sequence length="226" mass="24203">MNAKHVEWKQRLLQLDTAAVSDAMDSLGINRALFGIAPRVEGAKLAGPAYTVMYEPISETPAAFQNAANYIDDVPAGHVVVIDNGGNTACTNWGDILTRKAVQQQLAGTVINGSARDIETIRALGYPLFTRGIYMVSGKNRVRLKATNVPVEIAGVRIQPGDWLFADDNGVVVVAAERLDEVIARAENVHATEQGIVQAIGAGESLVAARESHGYATPWEQRADAV</sequence>
<keyword evidence="6" id="KW-1185">Reference proteome</keyword>
<evidence type="ECO:0000256" key="1">
    <source>
        <dbReference type="ARBA" id="ARBA00001968"/>
    </source>
</evidence>
<comment type="caution">
    <text evidence="5">The sequence shown here is derived from an EMBL/GenBank/DDBJ whole genome shotgun (WGS) entry which is preliminary data.</text>
</comment>
<reference evidence="6" key="1">
    <citation type="journal article" date="2019" name="Int. J. Syst. Evol. Microbiol.">
        <title>The Global Catalogue of Microorganisms (GCM) 10K type strain sequencing project: providing services to taxonomists for standard genome sequencing and annotation.</title>
        <authorList>
            <consortium name="The Broad Institute Genomics Platform"/>
            <consortium name="The Broad Institute Genome Sequencing Center for Infectious Disease"/>
            <person name="Wu L."/>
            <person name="Ma J."/>
        </authorList>
    </citation>
    <scope>NUCLEOTIDE SEQUENCE [LARGE SCALE GENOMIC DNA]</scope>
    <source>
        <strain evidence="6">KACC 11407</strain>
    </source>
</reference>
<gene>
    <name evidence="5" type="ORF">ACFPN1_13885</name>
</gene>
<dbReference type="SUPFAM" id="SSF89562">
    <property type="entry name" value="RraA-like"/>
    <property type="match status" value="1"/>
</dbReference>
<dbReference type="Pfam" id="PF03737">
    <property type="entry name" value="RraA-like"/>
    <property type="match status" value="1"/>
</dbReference>
<organism evidence="5 6">
    <name type="scientific">Lysobacter yangpyeongensis</name>
    <dbReference type="NCBI Taxonomy" id="346182"/>
    <lineage>
        <taxon>Bacteria</taxon>
        <taxon>Pseudomonadati</taxon>
        <taxon>Pseudomonadota</taxon>
        <taxon>Gammaproteobacteria</taxon>
        <taxon>Lysobacterales</taxon>
        <taxon>Lysobacteraceae</taxon>
        <taxon>Lysobacter</taxon>
    </lineage>
</organism>
<dbReference type="Proteomes" id="UP001596036">
    <property type="component" value="Unassembled WGS sequence"/>
</dbReference>
<name>A0ABW0SR67_9GAMM</name>
<evidence type="ECO:0000313" key="6">
    <source>
        <dbReference type="Proteomes" id="UP001596036"/>
    </source>
</evidence>
<comment type="cofactor">
    <cofactor evidence="1">
        <name>a divalent metal cation</name>
        <dbReference type="ChEBI" id="CHEBI:60240"/>
    </cofactor>
</comment>